<dbReference type="InterPro" id="IPR001969">
    <property type="entry name" value="Aspartic_peptidase_AS"/>
</dbReference>
<dbReference type="OMA" id="KQLIGWT"/>
<evidence type="ECO:0000259" key="11">
    <source>
        <dbReference type="PROSITE" id="PS51767"/>
    </source>
</evidence>
<evidence type="ECO:0000256" key="2">
    <source>
        <dbReference type="ARBA" id="ARBA00022670"/>
    </source>
</evidence>
<keyword evidence="6" id="KW-0378">Hydrolase</keyword>
<dbReference type="GO" id="GO:0006508">
    <property type="term" value="P:proteolysis"/>
    <property type="evidence" value="ECO:0007669"/>
    <property type="project" value="UniProtKB-KW"/>
</dbReference>
<dbReference type="InterPro" id="IPR032799">
    <property type="entry name" value="TAXi_C"/>
</dbReference>
<dbReference type="Pfam" id="PF14543">
    <property type="entry name" value="TAXi_N"/>
    <property type="match status" value="1"/>
</dbReference>
<evidence type="ECO:0000256" key="4">
    <source>
        <dbReference type="ARBA" id="ARBA00022737"/>
    </source>
</evidence>
<keyword evidence="13" id="KW-1185">Reference proteome</keyword>
<dbReference type="InterPro" id="IPR032861">
    <property type="entry name" value="TAXi_N"/>
</dbReference>
<dbReference type="PROSITE" id="PS51767">
    <property type="entry name" value="PEPTIDASE_A1"/>
    <property type="match status" value="1"/>
</dbReference>
<dbReference type="FunFam" id="2.40.70.10:FF:000027">
    <property type="entry name" value="Aspartic proteinase Asp1 isoform A"/>
    <property type="match status" value="1"/>
</dbReference>
<evidence type="ECO:0000313" key="13">
    <source>
        <dbReference type="Proteomes" id="UP000655225"/>
    </source>
</evidence>
<dbReference type="PANTHER" id="PTHR13683">
    <property type="entry name" value="ASPARTYL PROTEASES"/>
    <property type="match status" value="1"/>
</dbReference>
<evidence type="ECO:0000256" key="9">
    <source>
        <dbReference type="PIRSR" id="PIRSR601461-1"/>
    </source>
</evidence>
<dbReference type="InterPro" id="IPR001461">
    <property type="entry name" value="Aspartic_peptidase_A1"/>
</dbReference>
<dbReference type="Proteomes" id="UP000655225">
    <property type="component" value="Unassembled WGS sequence"/>
</dbReference>
<feature type="chain" id="PRO_5032711811" description="Aspartic proteinase Asp1" evidence="10">
    <location>
        <begin position="28"/>
        <end position="442"/>
    </location>
</feature>
<dbReference type="GO" id="GO:0004190">
    <property type="term" value="F:aspartic-type endopeptidase activity"/>
    <property type="evidence" value="ECO:0007669"/>
    <property type="project" value="UniProtKB-KW"/>
</dbReference>
<evidence type="ECO:0000256" key="8">
    <source>
        <dbReference type="ARBA" id="ARBA00077656"/>
    </source>
</evidence>
<dbReference type="InterPro" id="IPR021109">
    <property type="entry name" value="Peptidase_aspartic_dom_sf"/>
</dbReference>
<keyword evidence="5" id="KW-0064">Aspartyl protease</keyword>
<dbReference type="OrthoDB" id="2747330at2759"/>
<feature type="domain" description="Peptidase A1" evidence="11">
    <location>
        <begin position="50"/>
        <end position="397"/>
    </location>
</feature>
<dbReference type="PANTHER" id="PTHR13683:SF800">
    <property type="entry name" value="EUKARYOTIC ASPARTYL PROTEASE FAMILY PROTEIN"/>
    <property type="match status" value="1"/>
</dbReference>
<dbReference type="EMBL" id="JABCRI010000024">
    <property type="protein sequence ID" value="KAF8377048.1"/>
    <property type="molecule type" value="Genomic_DNA"/>
</dbReference>
<keyword evidence="3 10" id="KW-0732">Signal</keyword>
<dbReference type="Gene3D" id="2.40.70.10">
    <property type="entry name" value="Acid Proteases"/>
    <property type="match status" value="2"/>
</dbReference>
<dbReference type="FunFam" id="2.40.70.10:FF:000015">
    <property type="entry name" value="Aspartyl protease family protein"/>
    <property type="match status" value="1"/>
</dbReference>
<proteinExistence type="inferred from homology"/>
<dbReference type="SUPFAM" id="SSF50630">
    <property type="entry name" value="Acid proteases"/>
    <property type="match status" value="1"/>
</dbReference>
<feature type="active site" evidence="9">
    <location>
        <position position="268"/>
    </location>
</feature>
<dbReference type="InterPro" id="IPR033121">
    <property type="entry name" value="PEPTIDASE_A1"/>
</dbReference>
<comment type="caution">
    <text evidence="12">The sequence shown here is derived from an EMBL/GenBank/DDBJ whole genome shotgun (WGS) entry which is preliminary data.</text>
</comment>
<feature type="active site" evidence="9">
    <location>
        <position position="68"/>
    </location>
</feature>
<dbReference type="PROSITE" id="PS00141">
    <property type="entry name" value="ASP_PROTEASE"/>
    <property type="match status" value="1"/>
</dbReference>
<organism evidence="12 13">
    <name type="scientific">Tetracentron sinense</name>
    <name type="common">Spur-leaf</name>
    <dbReference type="NCBI Taxonomy" id="13715"/>
    <lineage>
        <taxon>Eukaryota</taxon>
        <taxon>Viridiplantae</taxon>
        <taxon>Streptophyta</taxon>
        <taxon>Embryophyta</taxon>
        <taxon>Tracheophyta</taxon>
        <taxon>Spermatophyta</taxon>
        <taxon>Magnoliopsida</taxon>
        <taxon>Trochodendrales</taxon>
        <taxon>Trochodendraceae</taxon>
        <taxon>Tetracentron</taxon>
    </lineage>
</organism>
<reference evidence="12 13" key="1">
    <citation type="submission" date="2020-04" db="EMBL/GenBank/DDBJ databases">
        <title>Plant Genome Project.</title>
        <authorList>
            <person name="Zhang R.-G."/>
        </authorList>
    </citation>
    <scope>NUCLEOTIDE SEQUENCE [LARGE SCALE GENOMIC DNA]</scope>
    <source>
        <strain evidence="12">YNK0</strain>
        <tissue evidence="12">Leaf</tissue>
    </source>
</reference>
<evidence type="ECO:0000256" key="5">
    <source>
        <dbReference type="ARBA" id="ARBA00022750"/>
    </source>
</evidence>
<keyword evidence="4" id="KW-0677">Repeat</keyword>
<evidence type="ECO:0000256" key="7">
    <source>
        <dbReference type="ARBA" id="ARBA00068871"/>
    </source>
</evidence>
<dbReference type="AlphaFoldDB" id="A0A834Y7E2"/>
<feature type="signal peptide" evidence="10">
    <location>
        <begin position="1"/>
        <end position="27"/>
    </location>
</feature>
<evidence type="ECO:0000256" key="1">
    <source>
        <dbReference type="ARBA" id="ARBA00007447"/>
    </source>
</evidence>
<name>A0A834Y7E2_TETSI</name>
<accession>A0A834Y7E2</accession>
<protein>
    <recommendedName>
        <fullName evidence="7">Aspartic proteinase Asp1</fullName>
    </recommendedName>
    <alternativeName>
        <fullName evidence="8">Nucellin-like protein</fullName>
    </alternativeName>
</protein>
<evidence type="ECO:0000256" key="6">
    <source>
        <dbReference type="ARBA" id="ARBA00022801"/>
    </source>
</evidence>
<gene>
    <name evidence="12" type="ORF">HHK36_030420</name>
</gene>
<evidence type="ECO:0000256" key="3">
    <source>
        <dbReference type="ARBA" id="ARBA00022729"/>
    </source>
</evidence>
<keyword evidence="2" id="KW-0645">Protease</keyword>
<dbReference type="Pfam" id="PF14541">
    <property type="entry name" value="TAXi_C"/>
    <property type="match status" value="1"/>
</dbReference>
<sequence length="442" mass="49154">MAGLVMEKKGKVVFFVLLIAMFQGCSSAPRRIGSSAVFRVHGNVYPKGSYYVSLDVGQPPRQYYFDIDTGSDLTWLQCDYPCISCTETAHPLYEPPKKNEVFQNDTLCIAAFNTPEDHESETPDEPCGYEVSYTDQGSSRGVLVRDVFPIRFTDGSLLRPILAFGCGFEQRVSDATPRCTDGVLGLSKAKSSILSQLHDQGLTKNVIAHCFSRRGGGYMFFGDYFVPSSGVIWTRMSRNSFVQYSPGPTELIFGGQPSGVRGLVVAFDTGSSYTYFNSEAYQAFISWVKKDLVGKPLMEAPDDKTLTVCFRGTKPFESIHDAKKYFNPIALSFTNDRRTQMEIPPEAYLIISKHGNVCLGILNGTQVGLEKLNLIGDISFQDKLVIYDNEKQKIGWIPTDCRSPSIVDHDDNEGFSRPYAARMGVVTESYPATSTSREDKFE</sequence>
<evidence type="ECO:0000313" key="12">
    <source>
        <dbReference type="EMBL" id="KAF8377048.1"/>
    </source>
</evidence>
<evidence type="ECO:0000256" key="10">
    <source>
        <dbReference type="SAM" id="SignalP"/>
    </source>
</evidence>
<comment type="similarity">
    <text evidence="1">Belongs to the peptidase A1 family.</text>
</comment>